<feature type="region of interest" description="Disordered" evidence="10">
    <location>
        <begin position="245"/>
        <end position="270"/>
    </location>
</feature>
<dbReference type="GO" id="GO:0005509">
    <property type="term" value="F:calcium ion binding"/>
    <property type="evidence" value="ECO:0007669"/>
    <property type="project" value="InterPro"/>
</dbReference>
<feature type="domain" description="EF-hand" evidence="11">
    <location>
        <begin position="306"/>
        <end position="341"/>
    </location>
</feature>
<evidence type="ECO:0000256" key="9">
    <source>
        <dbReference type="ARBA" id="ARBA00023273"/>
    </source>
</evidence>
<evidence type="ECO:0000259" key="11">
    <source>
        <dbReference type="PROSITE" id="PS50222"/>
    </source>
</evidence>
<keyword evidence="5" id="KW-0677">Repeat</keyword>
<keyword evidence="6" id="KW-0106">Calcium</keyword>
<dbReference type="PANTHER" id="PTHR10891">
    <property type="entry name" value="EF-HAND CALCIUM-BINDING DOMAIN CONTAINING PROTEIN"/>
    <property type="match status" value="1"/>
</dbReference>
<name>A0A7S1J4Z5_9EUGL</name>
<feature type="compositionally biased region" description="Basic and acidic residues" evidence="10">
    <location>
        <begin position="245"/>
        <end position="254"/>
    </location>
</feature>
<keyword evidence="4" id="KW-0479">Metal-binding</keyword>
<dbReference type="InterPro" id="IPR054322">
    <property type="entry name" value="FCABP_EF-hand"/>
</dbReference>
<dbReference type="InterPro" id="IPR039647">
    <property type="entry name" value="EF_hand_pair_protein_CML-like"/>
</dbReference>
<feature type="domain" description="EF-hand" evidence="11">
    <location>
        <begin position="174"/>
        <end position="205"/>
    </location>
</feature>
<dbReference type="PRINTS" id="PR01362">
    <property type="entry name" value="CALFLAGIN"/>
</dbReference>
<sequence>MASINEAEARAYLSKKGVSSFVDRAIMQMLHEKPEDPVEWLQEHCASVKGSRVRSNRPAGPGVVRVHSGISWSQLASKLPAGRSEKDKVDRAALFNKIDANQNDFMSPQEAVKGLSALLPFEGKDGITVVMVQAFTLIRKLTATNEVRPPNVLPESLSRPQFRLLLVYLRRYCQLLALFDEFDTDEDRMVDYNEFVQCMPELESWGIRIHYPEQSFKALDKAKTEEVPFGDFAEWVISKQLENEPVSHGDELGHPDASADGGRSMKSMKAGRPMKSMAVSSFRRGRTGEIDWAIIAERMPYGRSKVEVERRKELFNLFDVNGNGYLSLAEVDKGLRDIVKLEEVYDCKPAIMRAFQASKDVHKDTKARLGHDFVTKSEFRILLEYLRKYFELFVMFDRMDDDNDRRLSEEEFVQHASKLHTWGVKSKDLRGEFRKMDTNNGGKVLFDEFCHWAIPQNLDVEDDDDR</sequence>
<evidence type="ECO:0000256" key="6">
    <source>
        <dbReference type="ARBA" id="ARBA00022837"/>
    </source>
</evidence>
<evidence type="ECO:0000256" key="3">
    <source>
        <dbReference type="ARBA" id="ARBA00005727"/>
    </source>
</evidence>
<evidence type="ECO:0000256" key="7">
    <source>
        <dbReference type="ARBA" id="ARBA00022846"/>
    </source>
</evidence>
<dbReference type="SUPFAM" id="SSF47473">
    <property type="entry name" value="EF-hand"/>
    <property type="match status" value="2"/>
</dbReference>
<dbReference type="SUPFAM" id="SSF47391">
    <property type="entry name" value="Dimerization-anchoring domain of cAMP-dependent PK regulatory subunit"/>
    <property type="match status" value="1"/>
</dbReference>
<evidence type="ECO:0000313" key="12">
    <source>
        <dbReference type="EMBL" id="CAD9032870.1"/>
    </source>
</evidence>
<accession>A0A7S1J4Z5</accession>
<feature type="domain" description="EF-hand" evidence="11">
    <location>
        <begin position="424"/>
        <end position="459"/>
    </location>
</feature>
<dbReference type="Gene3D" id="1.10.238.10">
    <property type="entry name" value="EF-hand"/>
    <property type="match status" value="3"/>
</dbReference>
<organism evidence="12">
    <name type="scientific">Eutreptiella gymnastica</name>
    <dbReference type="NCBI Taxonomy" id="73025"/>
    <lineage>
        <taxon>Eukaryota</taxon>
        <taxon>Discoba</taxon>
        <taxon>Euglenozoa</taxon>
        <taxon>Euglenida</taxon>
        <taxon>Spirocuta</taxon>
        <taxon>Euglenophyceae</taxon>
        <taxon>Eutreptiales</taxon>
        <taxon>Eutreptiaceae</taxon>
        <taxon>Eutreptiella</taxon>
    </lineage>
</organism>
<evidence type="ECO:0000256" key="2">
    <source>
        <dbReference type="ARBA" id="ARBA00004230"/>
    </source>
</evidence>
<comment type="function">
    <text evidence="1">May contribute to the rapid motility of the trypanosomes, playing a role either in flagellar structure or in calcium metabolism. Could alternate between a GDP-bound inactive form to a calcium/GTP-bound active form.</text>
</comment>
<gene>
    <name evidence="12" type="ORF">EGYM00392_LOCUS44014</name>
</gene>
<reference evidence="12" key="1">
    <citation type="submission" date="2021-01" db="EMBL/GenBank/DDBJ databases">
        <authorList>
            <person name="Corre E."/>
            <person name="Pelletier E."/>
            <person name="Niang G."/>
            <person name="Scheremetjew M."/>
            <person name="Finn R."/>
            <person name="Kale V."/>
            <person name="Holt S."/>
            <person name="Cochrane G."/>
            <person name="Meng A."/>
            <person name="Brown T."/>
            <person name="Cohen L."/>
        </authorList>
    </citation>
    <scope>NUCLEOTIDE SEQUENCE</scope>
    <source>
        <strain evidence="12">NIES-381</strain>
    </source>
</reference>
<keyword evidence="9" id="KW-0966">Cell projection</keyword>
<dbReference type="InterPro" id="IPR003299">
    <property type="entry name" value="Calflagin-bd"/>
</dbReference>
<comment type="subcellular location">
    <subcellularLocation>
        <location evidence="2">Cell projection</location>
        <location evidence="2">Cilium</location>
        <location evidence="2">Flagellum</location>
    </subcellularLocation>
</comment>
<proteinExistence type="inferred from homology"/>
<evidence type="ECO:0000256" key="4">
    <source>
        <dbReference type="ARBA" id="ARBA00022723"/>
    </source>
</evidence>
<dbReference type="AlphaFoldDB" id="A0A7S1J4Z5"/>
<feature type="domain" description="EF-hand" evidence="11">
    <location>
        <begin position="387"/>
        <end position="422"/>
    </location>
</feature>
<protein>
    <recommendedName>
        <fullName evidence="11">EF-hand domain-containing protein</fullName>
    </recommendedName>
</protein>
<keyword evidence="7" id="KW-0282">Flagellum</keyword>
<keyword evidence="8" id="KW-0969">Cilium</keyword>
<dbReference type="InterPro" id="IPR002048">
    <property type="entry name" value="EF_hand_dom"/>
</dbReference>
<dbReference type="SMART" id="SM00054">
    <property type="entry name" value="EFh"/>
    <property type="match status" value="5"/>
</dbReference>
<dbReference type="Pfam" id="PF22592">
    <property type="entry name" value="FCaBP_EF-hand"/>
    <property type="match status" value="2"/>
</dbReference>
<dbReference type="InterPro" id="IPR018247">
    <property type="entry name" value="EF_Hand_1_Ca_BS"/>
</dbReference>
<dbReference type="PROSITE" id="PS50222">
    <property type="entry name" value="EF_HAND_2"/>
    <property type="match status" value="4"/>
</dbReference>
<dbReference type="PROSITE" id="PS00018">
    <property type="entry name" value="EF_HAND_1"/>
    <property type="match status" value="3"/>
</dbReference>
<evidence type="ECO:0000256" key="1">
    <source>
        <dbReference type="ARBA" id="ARBA00002387"/>
    </source>
</evidence>
<dbReference type="Pfam" id="PF13499">
    <property type="entry name" value="EF-hand_7"/>
    <property type="match status" value="1"/>
</dbReference>
<dbReference type="EMBL" id="HBGA01118290">
    <property type="protein sequence ID" value="CAD9032870.1"/>
    <property type="molecule type" value="Transcribed_RNA"/>
</dbReference>
<evidence type="ECO:0000256" key="8">
    <source>
        <dbReference type="ARBA" id="ARBA00023069"/>
    </source>
</evidence>
<evidence type="ECO:0000256" key="5">
    <source>
        <dbReference type="ARBA" id="ARBA00022737"/>
    </source>
</evidence>
<dbReference type="InterPro" id="IPR011992">
    <property type="entry name" value="EF-hand-dom_pair"/>
</dbReference>
<dbReference type="GO" id="GO:0031514">
    <property type="term" value="C:motile cilium"/>
    <property type="evidence" value="ECO:0007669"/>
    <property type="project" value="UniProtKB-SubCell"/>
</dbReference>
<comment type="similarity">
    <text evidence="3">Belongs to the calflagin family.</text>
</comment>
<evidence type="ECO:0000256" key="10">
    <source>
        <dbReference type="SAM" id="MobiDB-lite"/>
    </source>
</evidence>